<proteinExistence type="predicted"/>
<evidence type="ECO:0000256" key="3">
    <source>
        <dbReference type="ARBA" id="ARBA00022827"/>
    </source>
</evidence>
<dbReference type="EMBL" id="AP018732">
    <property type="protein sequence ID" value="BBE42579.1"/>
    <property type="molecule type" value="Genomic_DNA"/>
</dbReference>
<dbReference type="Proteomes" id="UP000509448">
    <property type="component" value="Chromosome"/>
</dbReference>
<dbReference type="Gene3D" id="3.50.50.60">
    <property type="entry name" value="FAD/NAD(P)-binding domain"/>
    <property type="match status" value="1"/>
</dbReference>
<dbReference type="AlphaFoldDB" id="A0A4P2VDA3"/>
<dbReference type="PANTHER" id="PTHR43624:SF2">
    <property type="entry name" value="ELECTRON TRANSFER FLAVOPROTEIN-QUINONE OXIDOREDUCTASE YDIS-RELATED"/>
    <property type="match status" value="1"/>
</dbReference>
<dbReference type="InterPro" id="IPR039651">
    <property type="entry name" value="FixC-like"/>
</dbReference>
<accession>A0A4P2VDA3</accession>
<evidence type="ECO:0000256" key="4">
    <source>
        <dbReference type="ARBA" id="ARBA00023002"/>
    </source>
</evidence>
<reference evidence="5 6" key="1">
    <citation type="journal article" date="2019" name="ISME J.">
        <title>Isolation and characterization of a thermophilic sulfur- and iron-reducing thaumarchaeote from a terrestrial acidic hot spring.</title>
        <authorList>
            <person name="Kato S."/>
            <person name="Itoh T."/>
            <person name="Yuki M."/>
            <person name="Nagamori M."/>
            <person name="Ohnishi M."/>
            <person name="Uematsu K."/>
            <person name="Suzuki K."/>
            <person name="Takashina T."/>
            <person name="Ohkuma M."/>
        </authorList>
    </citation>
    <scope>NUCLEOTIDE SEQUENCE [LARGE SCALE GENOMIC DNA]</scope>
    <source>
        <strain evidence="5 6">NAS-02</strain>
    </source>
</reference>
<dbReference type="GO" id="GO:0016491">
    <property type="term" value="F:oxidoreductase activity"/>
    <property type="evidence" value="ECO:0007669"/>
    <property type="project" value="UniProtKB-KW"/>
</dbReference>
<keyword evidence="4" id="KW-0560">Oxidoreductase</keyword>
<dbReference type="PANTHER" id="PTHR43624">
    <property type="entry name" value="ELECTRON TRANSFER FLAVOPROTEIN-QUINONE OXIDOREDUCTASE YDIS-RELATED"/>
    <property type="match status" value="1"/>
</dbReference>
<dbReference type="RefSeq" id="WP_174448797.1">
    <property type="nucleotide sequence ID" value="NZ_AP018732.1"/>
</dbReference>
<dbReference type="GeneID" id="55585001"/>
<protein>
    <submittedName>
        <fullName evidence="5">Probable electron transfer flavoprotein-quinone oxidoreductase FixC</fullName>
    </submittedName>
</protein>
<dbReference type="Pfam" id="PF12831">
    <property type="entry name" value="FAD_oxidored"/>
    <property type="match status" value="1"/>
</dbReference>
<evidence type="ECO:0000313" key="5">
    <source>
        <dbReference type="EMBL" id="BBE42579.1"/>
    </source>
</evidence>
<comment type="cofactor">
    <cofactor evidence="1">
        <name>FAD</name>
        <dbReference type="ChEBI" id="CHEBI:57692"/>
    </cofactor>
</comment>
<gene>
    <name evidence="5" type="ORF">NAS2_1190</name>
</gene>
<dbReference type="KEGG" id="ccai:NAS2_1190"/>
<evidence type="ECO:0000256" key="2">
    <source>
        <dbReference type="ARBA" id="ARBA00022630"/>
    </source>
</evidence>
<keyword evidence="2" id="KW-0285">Flavoprotein</keyword>
<keyword evidence="6" id="KW-1185">Reference proteome</keyword>
<dbReference type="SUPFAM" id="SSF54373">
    <property type="entry name" value="FAD-linked reductases, C-terminal domain"/>
    <property type="match status" value="1"/>
</dbReference>
<sequence>MRFDVVVVGAGPAGAAAALEAARAGLKVLMIERGRGAGSKQVYGGKIYSYYLQKVLGDLKDAPVERWVRKERLSLVDGSNRCTTIEYEGRDSGAFTAYLTKFTAWLVDRAVSAGAVFADEVRVDSILRNEGGTSGVEAGGERVEADVVIDAEGVNRLLLERLGLAERTSTRGVALGVKETIRIGEKEVEERFGLDHGEGLSWILMGGFTGGLPGGAFVYTNKDTVSLGLVLYLDSAVRSIGEPVHSMVEGLRTHELLWRYWADGDVVEYSAKLTPESGYRYVPSKLAADGLMVVGDAGGLLLNLGYTFRGVDYAVYSGHLAGRAAVASRDRHRPSEEVLRELYEEPLRRSRPFRDLERLRGVERVMEAGDRYFSTYPALAAAAMDGMFNLEEATPSVYESLRSAMRESNVSMLRAMLDALGTVRAI</sequence>
<dbReference type="SUPFAM" id="SSF51905">
    <property type="entry name" value="FAD/NAD(P)-binding domain"/>
    <property type="match status" value="1"/>
</dbReference>
<dbReference type="PRINTS" id="PR00411">
    <property type="entry name" value="PNDRDTASEI"/>
</dbReference>
<evidence type="ECO:0000256" key="1">
    <source>
        <dbReference type="ARBA" id="ARBA00001974"/>
    </source>
</evidence>
<keyword evidence="3" id="KW-0274">FAD</keyword>
<name>A0A4P2VDA3_9ARCH</name>
<dbReference type="OrthoDB" id="7950at2157"/>
<evidence type="ECO:0000313" key="6">
    <source>
        <dbReference type="Proteomes" id="UP000509448"/>
    </source>
</evidence>
<organism evidence="5 6">
    <name type="scientific">Conexivisphaera calida</name>
    <dbReference type="NCBI Taxonomy" id="1874277"/>
    <lineage>
        <taxon>Archaea</taxon>
        <taxon>Nitrososphaerota</taxon>
        <taxon>Conexivisphaeria</taxon>
        <taxon>Conexivisphaerales</taxon>
        <taxon>Conexivisphaeraceae</taxon>
        <taxon>Conexivisphaera</taxon>
    </lineage>
</organism>
<dbReference type="InterPro" id="IPR036188">
    <property type="entry name" value="FAD/NAD-bd_sf"/>
</dbReference>